<evidence type="ECO:0000313" key="1">
    <source>
        <dbReference type="EMBL" id="CAG7818551.1"/>
    </source>
</evidence>
<name>A0A8J2KI99_9HEXA</name>
<dbReference type="Proteomes" id="UP000708208">
    <property type="component" value="Unassembled WGS sequence"/>
</dbReference>
<keyword evidence="2" id="KW-1185">Reference proteome</keyword>
<feature type="non-terminal residue" evidence="1">
    <location>
        <position position="1"/>
    </location>
</feature>
<gene>
    <name evidence="1" type="ORF">AFUS01_LOCUS29048</name>
</gene>
<sequence>WVINLIKYWIFIAPHPRAFPIRFSFCAVVGNRVVRSTTTPTHALVLISRLLFGETRQKLVLFAVDFCYRRNMLRRNGK</sequence>
<dbReference type="AlphaFoldDB" id="A0A8J2KI99"/>
<protein>
    <submittedName>
        <fullName evidence="1">Uncharacterized protein</fullName>
    </submittedName>
</protein>
<evidence type="ECO:0000313" key="2">
    <source>
        <dbReference type="Proteomes" id="UP000708208"/>
    </source>
</evidence>
<comment type="caution">
    <text evidence="1">The sequence shown here is derived from an EMBL/GenBank/DDBJ whole genome shotgun (WGS) entry which is preliminary data.</text>
</comment>
<proteinExistence type="predicted"/>
<reference evidence="1" key="1">
    <citation type="submission" date="2021-06" db="EMBL/GenBank/DDBJ databases">
        <authorList>
            <person name="Hodson N. C."/>
            <person name="Mongue J. A."/>
            <person name="Jaron S. K."/>
        </authorList>
    </citation>
    <scope>NUCLEOTIDE SEQUENCE</scope>
</reference>
<accession>A0A8J2KI99</accession>
<dbReference type="EMBL" id="CAJVCH010423594">
    <property type="protein sequence ID" value="CAG7818551.1"/>
    <property type="molecule type" value="Genomic_DNA"/>
</dbReference>
<organism evidence="1 2">
    <name type="scientific">Allacma fusca</name>
    <dbReference type="NCBI Taxonomy" id="39272"/>
    <lineage>
        <taxon>Eukaryota</taxon>
        <taxon>Metazoa</taxon>
        <taxon>Ecdysozoa</taxon>
        <taxon>Arthropoda</taxon>
        <taxon>Hexapoda</taxon>
        <taxon>Collembola</taxon>
        <taxon>Symphypleona</taxon>
        <taxon>Sminthuridae</taxon>
        <taxon>Allacma</taxon>
    </lineage>
</organism>